<sequence length="738" mass="85107">MRYTFFVFIFFLATIVSAQTENITAAKELAQRVIPTYANKIKFENISASSEKDVFEIESANKNIVIKGNSVNAMAVGLNYYLRNYCHTDISWYRNEKPVLPLTVPVIQGKIRKESRCSERFFLNYCTFGYTMTWWQWSDWQWFIDWMALNGINMPLAITGQEAIWYKVWKKFGLTDDQIRSYFTGPAYLPWHRMSNIDHWDGPLPHSWLNNQLELQKKIVRRERELGMKPVLPAFAGHVPELLKTKYPNAKITSLGDWSGFSNKYDSYFLDPFDSLFKPIQRAFLDEQTKAFGTNHIYGTDPFNEVTPPSWEPSYLADVSKIIYSSMTETDPAAEWLQMGWIFYNQKDHWTNERIKAYLDAVPQGKMSILDYFCDNTEVWKLTDSFYGQPYIWCYLGNFGGNTMMSGNLKEVERRMENTFVNGGNNMKGVGSTTEGFGVNPIMYEYVFDKAWSHGPVDVEKWVSSWSERRYGRKNDTVSKAWDILLNTTYSGSAGLGRATLTNARPGLAGHNSWTTNPAINYDNKDLLKAWQLLSEIKGSPPSVYYYDVVDVGRQVLGNYFSVLRDRFTGCYNKKDLAGLKRNGDAMLALLNDMDRLLATNQNCLLGDWIETARELGVNEKEKNYYEEDARKIITVWGEPGRHLTDYANRSLAGLTKTYYRGRWKLFVDDVEKSLQDSRAFNDSAFAKKLTDFEDQWTKGKEKYASKPLGDCMVISRMLINKYATEIENGKQPVVPGN</sequence>
<evidence type="ECO:0000259" key="5">
    <source>
        <dbReference type="Pfam" id="PF12972"/>
    </source>
</evidence>
<dbReference type="Gene3D" id="1.20.120.670">
    <property type="entry name" value="N-acetyl-b-d-glucoasminidase"/>
    <property type="match status" value="1"/>
</dbReference>
<evidence type="ECO:0000256" key="2">
    <source>
        <dbReference type="SAM" id="SignalP"/>
    </source>
</evidence>
<dbReference type="InterPro" id="IPR007781">
    <property type="entry name" value="NAGLU"/>
</dbReference>
<dbReference type="PANTHER" id="PTHR12872:SF1">
    <property type="entry name" value="ALPHA-N-ACETYLGLUCOSAMINIDASE"/>
    <property type="match status" value="1"/>
</dbReference>
<dbReference type="InterPro" id="IPR029018">
    <property type="entry name" value="Hex-like_dom2"/>
</dbReference>
<accession>A0A5J5IIG8</accession>
<dbReference type="InterPro" id="IPR024733">
    <property type="entry name" value="NAGLU_tim-barrel"/>
</dbReference>
<dbReference type="Pfam" id="PF12971">
    <property type="entry name" value="NAGLU_N"/>
    <property type="match status" value="1"/>
</dbReference>
<feature type="domain" description="Alpha-N-acetylglucosaminidase tim-barrel" evidence="3">
    <location>
        <begin position="120"/>
        <end position="453"/>
    </location>
</feature>
<proteinExistence type="predicted"/>
<comment type="caution">
    <text evidence="6">The sequence shown here is derived from an EMBL/GenBank/DDBJ whole genome shotgun (WGS) entry which is preliminary data.</text>
</comment>
<dbReference type="GO" id="GO:0016787">
    <property type="term" value="F:hydrolase activity"/>
    <property type="evidence" value="ECO:0007669"/>
    <property type="project" value="UniProtKB-KW"/>
</dbReference>
<feature type="chain" id="PRO_5023868667" evidence="2">
    <location>
        <begin position="19"/>
        <end position="738"/>
    </location>
</feature>
<protein>
    <submittedName>
        <fullName evidence="6">Alpha-N-acetylglucosaminidase</fullName>
    </submittedName>
</protein>
<gene>
    <name evidence="6" type="ORF">FW778_14845</name>
</gene>
<dbReference type="Proteomes" id="UP000326903">
    <property type="component" value="Unassembled WGS sequence"/>
</dbReference>
<keyword evidence="2" id="KW-0732">Signal</keyword>
<dbReference type="PANTHER" id="PTHR12872">
    <property type="entry name" value="ALPHA-N-ACETYLGLUCOSAMINIDASE"/>
    <property type="match status" value="1"/>
</dbReference>
<feature type="signal peptide" evidence="2">
    <location>
        <begin position="1"/>
        <end position="18"/>
    </location>
</feature>
<organism evidence="6 7">
    <name type="scientific">Ginsengibacter hankyongi</name>
    <dbReference type="NCBI Taxonomy" id="2607284"/>
    <lineage>
        <taxon>Bacteria</taxon>
        <taxon>Pseudomonadati</taxon>
        <taxon>Bacteroidota</taxon>
        <taxon>Chitinophagia</taxon>
        <taxon>Chitinophagales</taxon>
        <taxon>Chitinophagaceae</taxon>
        <taxon>Ginsengibacter</taxon>
    </lineage>
</organism>
<feature type="domain" description="Alpha-N-acetylglucosaminidase N-terminal" evidence="4">
    <location>
        <begin position="25"/>
        <end position="105"/>
    </location>
</feature>
<dbReference type="Gene3D" id="3.30.379.10">
    <property type="entry name" value="Chitobiase/beta-hexosaminidase domain 2-like"/>
    <property type="match status" value="1"/>
</dbReference>
<evidence type="ECO:0000313" key="7">
    <source>
        <dbReference type="Proteomes" id="UP000326903"/>
    </source>
</evidence>
<keyword evidence="1" id="KW-0378">Hydrolase</keyword>
<evidence type="ECO:0000259" key="4">
    <source>
        <dbReference type="Pfam" id="PF12971"/>
    </source>
</evidence>
<evidence type="ECO:0000313" key="6">
    <source>
        <dbReference type="EMBL" id="KAA9038039.1"/>
    </source>
</evidence>
<dbReference type="InterPro" id="IPR024732">
    <property type="entry name" value="NAGLU_C"/>
</dbReference>
<dbReference type="Pfam" id="PF05089">
    <property type="entry name" value="NAGLU"/>
    <property type="match status" value="1"/>
</dbReference>
<dbReference type="RefSeq" id="WP_150415599.1">
    <property type="nucleotide sequence ID" value="NZ_VYQF01000004.1"/>
</dbReference>
<evidence type="ECO:0000259" key="3">
    <source>
        <dbReference type="Pfam" id="PF05089"/>
    </source>
</evidence>
<keyword evidence="7" id="KW-1185">Reference proteome</keyword>
<dbReference type="InterPro" id="IPR024240">
    <property type="entry name" value="NAGLU_N"/>
</dbReference>
<evidence type="ECO:0000256" key="1">
    <source>
        <dbReference type="ARBA" id="ARBA00022801"/>
    </source>
</evidence>
<dbReference type="Pfam" id="PF12972">
    <property type="entry name" value="NAGLU_C"/>
    <property type="match status" value="1"/>
</dbReference>
<feature type="domain" description="Alpha-N-acetylglucosaminidase C-terminal" evidence="5">
    <location>
        <begin position="462"/>
        <end position="722"/>
    </location>
</feature>
<dbReference type="GO" id="GO:0005975">
    <property type="term" value="P:carbohydrate metabolic process"/>
    <property type="evidence" value="ECO:0007669"/>
    <property type="project" value="UniProtKB-ARBA"/>
</dbReference>
<dbReference type="AlphaFoldDB" id="A0A5J5IIG8"/>
<reference evidence="6 7" key="1">
    <citation type="submission" date="2019-09" db="EMBL/GenBank/DDBJ databases">
        <title>Draft genome sequence of Ginsengibacter sp. BR5-29.</title>
        <authorList>
            <person name="Im W.-T."/>
        </authorList>
    </citation>
    <scope>NUCLEOTIDE SEQUENCE [LARGE SCALE GENOMIC DNA]</scope>
    <source>
        <strain evidence="6 7">BR5-29</strain>
    </source>
</reference>
<name>A0A5J5IIG8_9BACT</name>
<dbReference type="Gene3D" id="3.20.20.80">
    <property type="entry name" value="Glycosidases"/>
    <property type="match status" value="1"/>
</dbReference>
<dbReference type="EMBL" id="VYQF01000004">
    <property type="protein sequence ID" value="KAA9038039.1"/>
    <property type="molecule type" value="Genomic_DNA"/>
</dbReference>